<dbReference type="PANTHER" id="PTHR30203">
    <property type="entry name" value="OUTER MEMBRANE CATION EFFLUX PROTEIN"/>
    <property type="match status" value="1"/>
</dbReference>
<keyword evidence="7 8" id="KW-0449">Lipoprotein</keyword>
<feature type="chain" id="PRO_5017851813" evidence="8">
    <location>
        <begin position="30"/>
        <end position="495"/>
    </location>
</feature>
<keyword evidence="8" id="KW-0732">Signal</keyword>
<dbReference type="PANTHER" id="PTHR30203:SF25">
    <property type="entry name" value="OUTER MEMBRANE PROTEIN-RELATED"/>
    <property type="match status" value="1"/>
</dbReference>
<dbReference type="Pfam" id="PF02321">
    <property type="entry name" value="OEP"/>
    <property type="match status" value="2"/>
</dbReference>
<keyword evidence="2 8" id="KW-1134">Transmembrane beta strand</keyword>
<dbReference type="EMBL" id="RBSD01000106">
    <property type="protein sequence ID" value="RMR86260.1"/>
    <property type="molecule type" value="Genomic_DNA"/>
</dbReference>
<evidence type="ECO:0000256" key="2">
    <source>
        <dbReference type="ARBA" id="ARBA00022452"/>
    </source>
</evidence>
<dbReference type="InterPro" id="IPR003423">
    <property type="entry name" value="OMP_efflux"/>
</dbReference>
<dbReference type="InterPro" id="IPR010131">
    <property type="entry name" value="MdtP/NodT-like"/>
</dbReference>
<name>A0A3M4YC16_9PSED</name>
<dbReference type="Gene3D" id="2.20.200.10">
    <property type="entry name" value="Outer membrane efflux proteins (OEP)"/>
    <property type="match status" value="1"/>
</dbReference>
<keyword evidence="5 8" id="KW-0564">Palmitate</keyword>
<dbReference type="GO" id="GO:0009279">
    <property type="term" value="C:cell outer membrane"/>
    <property type="evidence" value="ECO:0007669"/>
    <property type="project" value="UniProtKB-SubCell"/>
</dbReference>
<evidence type="ECO:0000256" key="8">
    <source>
        <dbReference type="RuleBase" id="RU362097"/>
    </source>
</evidence>
<evidence type="ECO:0000256" key="5">
    <source>
        <dbReference type="ARBA" id="ARBA00023139"/>
    </source>
</evidence>
<accession>A0A3M4YC16</accession>
<dbReference type="AlphaFoldDB" id="A0A3M4YC16"/>
<organism evidence="9 10">
    <name type="scientific">Pseudomonas coronafaciens pv. striafaciens</name>
    <dbReference type="NCBI Taxonomy" id="235276"/>
    <lineage>
        <taxon>Bacteria</taxon>
        <taxon>Pseudomonadati</taxon>
        <taxon>Pseudomonadota</taxon>
        <taxon>Gammaproteobacteria</taxon>
        <taxon>Pseudomonadales</taxon>
        <taxon>Pseudomonadaceae</taxon>
        <taxon>Pseudomonas</taxon>
        <taxon>Pseudomonas coronafaciens</taxon>
    </lineage>
</organism>
<evidence type="ECO:0000256" key="3">
    <source>
        <dbReference type="ARBA" id="ARBA00022692"/>
    </source>
</evidence>
<comment type="similarity">
    <text evidence="1 8">Belongs to the outer membrane factor (OMF) (TC 1.B.17) family.</text>
</comment>
<keyword evidence="6" id="KW-0998">Cell outer membrane</keyword>
<evidence type="ECO:0000313" key="9">
    <source>
        <dbReference type="EMBL" id="RMR86260.1"/>
    </source>
</evidence>
<evidence type="ECO:0000256" key="4">
    <source>
        <dbReference type="ARBA" id="ARBA00023136"/>
    </source>
</evidence>
<reference evidence="9 10" key="1">
    <citation type="submission" date="2018-08" db="EMBL/GenBank/DDBJ databases">
        <title>Recombination of ecologically and evolutionarily significant loci maintains genetic cohesion in the Pseudomonas syringae species complex.</title>
        <authorList>
            <person name="Dillon M."/>
            <person name="Thakur S."/>
            <person name="Almeida R.N.D."/>
            <person name="Weir B.S."/>
            <person name="Guttman D.S."/>
        </authorList>
    </citation>
    <scope>NUCLEOTIDE SEQUENCE [LARGE SCALE GENOMIC DNA]</scope>
    <source>
        <strain evidence="9 10">ICMP 4996</strain>
    </source>
</reference>
<keyword evidence="4 8" id="KW-0472">Membrane</keyword>
<evidence type="ECO:0000256" key="1">
    <source>
        <dbReference type="ARBA" id="ARBA00007613"/>
    </source>
</evidence>
<evidence type="ECO:0000256" key="7">
    <source>
        <dbReference type="ARBA" id="ARBA00023288"/>
    </source>
</evidence>
<evidence type="ECO:0000313" key="10">
    <source>
        <dbReference type="Proteomes" id="UP000268004"/>
    </source>
</evidence>
<protein>
    <submittedName>
        <fullName evidence="9">RND efflux system outer membrane lipoprotein</fullName>
    </submittedName>
</protein>
<feature type="signal peptide" evidence="8">
    <location>
        <begin position="1"/>
        <end position="29"/>
    </location>
</feature>
<comment type="caution">
    <text evidence="9">The sequence shown here is derived from an EMBL/GenBank/DDBJ whole genome shotgun (WGS) entry which is preliminary data.</text>
</comment>
<sequence length="495" mass="52764">MVTYLNWSTRIVMLPYRTIALLLSSSLCAGCMVGPDYKQPDAPLADQYIGRSELVGASVAESHALDKWWEGFGDPLLSALVSEALGQNLELAQAQARVAQARATLGSATAALIPSAGVNGEAARSRQSVETALGQVLNSMPGFDRYGSSYELNLQASWEIDLFGGLRRNREAALAQYEASEAGAMATRLAIAAQTADIYTTIRGLQARLTIAEEQVGNQKELLSKVDLLNRKGLAADYEVRQTEGELAQVVATIPVLRASLDASLNALDVILGSPPGTHRPELAVASNIPRPPQLSNIGAPSELLRRRPDLIAAERKLMSTNAQIGSAISEYYPKFSLGALIGSASNSDGTLFTGGASQSSAFFGLRWRLFDFGRINAEIDQAKGREAEALAFYRQSVLSASEDVETALSTLVNRQAQARSLGQGEQSLSKARRSSFVAYQKGAASLINVLNADQQLLRASDSRAVAETEAARAAIATYLALGGGWSPTPLTAMR</sequence>
<gene>
    <name evidence="9" type="ORF">ALP78_02117</name>
</gene>
<dbReference type="Proteomes" id="UP000268004">
    <property type="component" value="Unassembled WGS sequence"/>
</dbReference>
<evidence type="ECO:0000256" key="6">
    <source>
        <dbReference type="ARBA" id="ARBA00023237"/>
    </source>
</evidence>
<dbReference type="SUPFAM" id="SSF56954">
    <property type="entry name" value="Outer membrane efflux proteins (OEP)"/>
    <property type="match status" value="1"/>
</dbReference>
<dbReference type="GO" id="GO:0015562">
    <property type="term" value="F:efflux transmembrane transporter activity"/>
    <property type="evidence" value="ECO:0007669"/>
    <property type="project" value="InterPro"/>
</dbReference>
<dbReference type="Gene3D" id="1.20.1600.10">
    <property type="entry name" value="Outer membrane efflux proteins (OEP)"/>
    <property type="match status" value="1"/>
</dbReference>
<dbReference type="NCBIfam" id="TIGR01845">
    <property type="entry name" value="outer_NodT"/>
    <property type="match status" value="1"/>
</dbReference>
<comment type="subcellular location">
    <subcellularLocation>
        <location evidence="8">Cell outer membrane</location>
        <topology evidence="8">Lipid-anchor</topology>
    </subcellularLocation>
</comment>
<keyword evidence="3 8" id="KW-0812">Transmembrane</keyword>
<proteinExistence type="inferred from homology"/>